<keyword evidence="6 7" id="KW-0472">Membrane</keyword>
<evidence type="ECO:0000256" key="6">
    <source>
        <dbReference type="ARBA" id="ARBA00023136"/>
    </source>
</evidence>
<feature type="transmembrane region" description="Helical" evidence="7">
    <location>
        <begin position="39"/>
        <end position="60"/>
    </location>
</feature>
<evidence type="ECO:0000313" key="9">
    <source>
        <dbReference type="Proteomes" id="UP000824258"/>
    </source>
</evidence>
<dbReference type="PANTHER" id="PTHR23514">
    <property type="entry name" value="BYPASS OF STOP CODON PROTEIN 6"/>
    <property type="match status" value="1"/>
</dbReference>
<feature type="transmembrane region" description="Helical" evidence="7">
    <location>
        <begin position="171"/>
        <end position="191"/>
    </location>
</feature>
<evidence type="ECO:0000256" key="4">
    <source>
        <dbReference type="ARBA" id="ARBA00022692"/>
    </source>
</evidence>
<evidence type="ECO:0000256" key="3">
    <source>
        <dbReference type="ARBA" id="ARBA00022448"/>
    </source>
</evidence>
<feature type="transmembrane region" description="Helical" evidence="7">
    <location>
        <begin position="252"/>
        <end position="269"/>
    </location>
</feature>
<organism evidence="8 9">
    <name type="scientific">Candidatus Avoscillospira stercoripullorum</name>
    <dbReference type="NCBI Taxonomy" id="2840709"/>
    <lineage>
        <taxon>Bacteria</taxon>
        <taxon>Bacillati</taxon>
        <taxon>Bacillota</taxon>
        <taxon>Clostridia</taxon>
        <taxon>Eubacteriales</taxon>
        <taxon>Oscillospiraceae</taxon>
        <taxon>Oscillospiraceae incertae sedis</taxon>
        <taxon>Candidatus Avoscillospira</taxon>
    </lineage>
</organism>
<sequence>MKQPAPSFRGTILACYAGYITQAVVNNFLPLLFVTLQTAFSLSLAQITLLVTVNFITQLFTDLLSAKHVDRMGYRVSVVAAHVLCCVGLVGVGLLPRLLPSAYLGLLLSVVVYAVGGGLIEVLISPIVEACPTENKSAAMSLLHSFYCWGCVAVILLTTAAFTLFGRDCWPYVACCWALLPAVNAVAFTRVPIRRTVEREEQLPLGSLLKNGLFWLLALLMACAGASELAMSQWASAFAEKALHMSKTVGDLAGPCFFAVLMGMARVIHAKLTGRVQLERYMALCALLCIASYLMAALLPHPVWNLLGCGLTGFAVGVMWPGTFSIAAARLPKGGTALFALLALFGDLGCSAGPTVVGFVSGAAGDNLKAGLLVATVFPLVILLGVTGLRHGARRNLSSC</sequence>
<dbReference type="InterPro" id="IPR036259">
    <property type="entry name" value="MFS_trans_sf"/>
</dbReference>
<keyword evidence="5 7" id="KW-1133">Transmembrane helix</keyword>
<evidence type="ECO:0000256" key="1">
    <source>
        <dbReference type="ARBA" id="ARBA00004651"/>
    </source>
</evidence>
<feature type="transmembrane region" description="Helical" evidence="7">
    <location>
        <begin position="72"/>
        <end position="95"/>
    </location>
</feature>
<accession>A0A9D1A6J5</accession>
<protein>
    <submittedName>
        <fullName evidence="8">MFS transporter</fullName>
    </submittedName>
</protein>
<keyword evidence="4 7" id="KW-0812">Transmembrane</keyword>
<feature type="transmembrane region" description="Helical" evidence="7">
    <location>
        <begin position="370"/>
        <end position="389"/>
    </location>
</feature>
<dbReference type="Pfam" id="PF07690">
    <property type="entry name" value="MFS_1"/>
    <property type="match status" value="1"/>
</dbReference>
<feature type="transmembrane region" description="Helical" evidence="7">
    <location>
        <begin position="145"/>
        <end position="165"/>
    </location>
</feature>
<dbReference type="GO" id="GO:0022857">
    <property type="term" value="F:transmembrane transporter activity"/>
    <property type="evidence" value="ECO:0007669"/>
    <property type="project" value="InterPro"/>
</dbReference>
<comment type="subcellular location">
    <subcellularLocation>
        <location evidence="1">Cell membrane</location>
        <topology evidence="1">Multi-pass membrane protein</topology>
    </subcellularLocation>
</comment>
<dbReference type="InterPro" id="IPR051788">
    <property type="entry name" value="MFS_Transporter"/>
</dbReference>
<feature type="transmembrane region" description="Helical" evidence="7">
    <location>
        <begin position="338"/>
        <end position="364"/>
    </location>
</feature>
<dbReference type="InterPro" id="IPR011701">
    <property type="entry name" value="MFS"/>
</dbReference>
<feature type="transmembrane region" description="Helical" evidence="7">
    <location>
        <begin position="12"/>
        <end position="33"/>
    </location>
</feature>
<evidence type="ECO:0000256" key="7">
    <source>
        <dbReference type="SAM" id="Phobius"/>
    </source>
</evidence>
<reference evidence="8" key="1">
    <citation type="submission" date="2020-10" db="EMBL/GenBank/DDBJ databases">
        <authorList>
            <person name="Gilroy R."/>
        </authorList>
    </citation>
    <scope>NUCLEOTIDE SEQUENCE</scope>
    <source>
        <strain evidence="8">ChiHjej9B8-7071</strain>
    </source>
</reference>
<feature type="transmembrane region" description="Helical" evidence="7">
    <location>
        <begin position="281"/>
        <end position="299"/>
    </location>
</feature>
<dbReference type="Gene3D" id="1.20.1250.20">
    <property type="entry name" value="MFS general substrate transporter like domains"/>
    <property type="match status" value="1"/>
</dbReference>
<comment type="caution">
    <text evidence="8">The sequence shown here is derived from an EMBL/GenBank/DDBJ whole genome shotgun (WGS) entry which is preliminary data.</text>
</comment>
<comment type="similarity">
    <text evidence="2">Belongs to the major facilitator superfamily.</text>
</comment>
<reference evidence="8" key="2">
    <citation type="journal article" date="2021" name="PeerJ">
        <title>Extensive microbial diversity within the chicken gut microbiome revealed by metagenomics and culture.</title>
        <authorList>
            <person name="Gilroy R."/>
            <person name="Ravi A."/>
            <person name="Getino M."/>
            <person name="Pursley I."/>
            <person name="Horton D.L."/>
            <person name="Alikhan N.F."/>
            <person name="Baker D."/>
            <person name="Gharbi K."/>
            <person name="Hall N."/>
            <person name="Watson M."/>
            <person name="Adriaenssens E.M."/>
            <person name="Foster-Nyarko E."/>
            <person name="Jarju S."/>
            <person name="Secka A."/>
            <person name="Antonio M."/>
            <person name="Oren A."/>
            <person name="Chaudhuri R.R."/>
            <person name="La Ragione R."/>
            <person name="Hildebrand F."/>
            <person name="Pallen M.J."/>
        </authorList>
    </citation>
    <scope>NUCLEOTIDE SEQUENCE</scope>
    <source>
        <strain evidence="8">ChiHjej9B8-7071</strain>
    </source>
</reference>
<keyword evidence="3" id="KW-0813">Transport</keyword>
<dbReference type="SUPFAM" id="SSF103473">
    <property type="entry name" value="MFS general substrate transporter"/>
    <property type="match status" value="1"/>
</dbReference>
<name>A0A9D1A6J5_9FIRM</name>
<proteinExistence type="inferred from homology"/>
<feature type="transmembrane region" description="Helical" evidence="7">
    <location>
        <begin position="101"/>
        <end position="124"/>
    </location>
</feature>
<dbReference type="EMBL" id="DVGD01000067">
    <property type="protein sequence ID" value="HIR09226.1"/>
    <property type="molecule type" value="Genomic_DNA"/>
</dbReference>
<dbReference type="Proteomes" id="UP000824258">
    <property type="component" value="Unassembled WGS sequence"/>
</dbReference>
<gene>
    <name evidence="8" type="ORF">IAA70_02355</name>
</gene>
<evidence type="ECO:0000313" key="8">
    <source>
        <dbReference type="EMBL" id="HIR09226.1"/>
    </source>
</evidence>
<feature type="transmembrane region" description="Helical" evidence="7">
    <location>
        <begin position="212"/>
        <end position="232"/>
    </location>
</feature>
<evidence type="ECO:0000256" key="5">
    <source>
        <dbReference type="ARBA" id="ARBA00022989"/>
    </source>
</evidence>
<dbReference type="GO" id="GO:0005886">
    <property type="term" value="C:plasma membrane"/>
    <property type="evidence" value="ECO:0007669"/>
    <property type="project" value="UniProtKB-SubCell"/>
</dbReference>
<dbReference type="AlphaFoldDB" id="A0A9D1A6J5"/>
<feature type="transmembrane region" description="Helical" evidence="7">
    <location>
        <begin position="305"/>
        <end position="326"/>
    </location>
</feature>
<evidence type="ECO:0000256" key="2">
    <source>
        <dbReference type="ARBA" id="ARBA00008335"/>
    </source>
</evidence>
<dbReference type="PANTHER" id="PTHR23514:SF3">
    <property type="entry name" value="BYPASS OF STOP CODON PROTEIN 6"/>
    <property type="match status" value="1"/>
</dbReference>